<keyword evidence="4" id="KW-0472">Membrane</keyword>
<evidence type="ECO:0000313" key="6">
    <source>
        <dbReference type="EMBL" id="QIP16043.1"/>
    </source>
</evidence>
<feature type="transmembrane region" description="Helical" evidence="4">
    <location>
        <begin position="12"/>
        <end position="32"/>
    </location>
</feature>
<dbReference type="EMBL" id="CP050063">
    <property type="protein sequence ID" value="QIP16043.1"/>
    <property type="molecule type" value="Genomic_DNA"/>
</dbReference>
<organism evidence="6 7">
    <name type="scientific">Spirosoma aureum</name>
    <dbReference type="NCBI Taxonomy" id="2692134"/>
    <lineage>
        <taxon>Bacteria</taxon>
        <taxon>Pseudomonadati</taxon>
        <taxon>Bacteroidota</taxon>
        <taxon>Cytophagia</taxon>
        <taxon>Cytophagales</taxon>
        <taxon>Cytophagaceae</taxon>
        <taxon>Spirosoma</taxon>
    </lineage>
</organism>
<protein>
    <submittedName>
        <fullName evidence="6">M20/M25/M40 family metallo-hydrolase</fullName>
    </submittedName>
</protein>
<dbReference type="SUPFAM" id="SSF53187">
    <property type="entry name" value="Zn-dependent exopeptidases"/>
    <property type="match status" value="1"/>
</dbReference>
<sequence length="525" mass="58024">MATRQKESAPRLIVHVITAAFWLGLILLPSSLVAQKLSPQKLDALVDKQMWLAIDELSEYVSLPNDAVNPADILKNIVWTEKALTKRGFQTTVLKTNQLPLVLGEKTVPKATQTVLFYFHLDGQPVRASEWNQKDPFVSVLKEKTSTGEYKDLSGNLPKTGVNDEWRLFGRSTSDDKGPIIMMLNALDILQTEKQTPPFNIKIIIDTEEEKGSGGLKGALASYKNKLQADFMIVMDGPMHSSNIPTLTFGCRGNAGFTITTYGPVTPQHSGHFGNYAPNPAFRLARLITSMKDEQGRVLIPGFYDGITFDDETKKIMAAVPDNKQDINKALMIVEEEKVGNNYQESLQYPSLNIKGMKAAVVGKGSGTIVPEEAVATFDIRLVPETDGKRMVELVKKHIEKQGFTVLDHAPTPEERLKYAQIVFFEGNAGTPAFRTNINEPMGVWLRKAVSDGFGKEPVIIRIMGGTVPVVPFIQALQVPAVIVPLVNMDNNQHSPNENLRLGNLRTGIKTCLSILTEPLQQRAH</sequence>
<name>A0A6G9AV07_9BACT</name>
<evidence type="ECO:0000256" key="1">
    <source>
        <dbReference type="ARBA" id="ARBA00022670"/>
    </source>
</evidence>
<dbReference type="PANTHER" id="PTHR43270:SF8">
    <property type="entry name" value="DI- AND TRIPEPTIDASE DUG2-RELATED"/>
    <property type="match status" value="1"/>
</dbReference>
<dbReference type="GO" id="GO:0006508">
    <property type="term" value="P:proteolysis"/>
    <property type="evidence" value="ECO:0007669"/>
    <property type="project" value="UniProtKB-KW"/>
</dbReference>
<gene>
    <name evidence="6" type="ORF">G8759_27130</name>
</gene>
<dbReference type="InterPro" id="IPR051458">
    <property type="entry name" value="Cyt/Met_Dipeptidase"/>
</dbReference>
<dbReference type="InterPro" id="IPR011650">
    <property type="entry name" value="Peptidase_M20_dimer"/>
</dbReference>
<evidence type="ECO:0000256" key="3">
    <source>
        <dbReference type="ARBA" id="ARBA00022801"/>
    </source>
</evidence>
<evidence type="ECO:0000256" key="2">
    <source>
        <dbReference type="ARBA" id="ARBA00022723"/>
    </source>
</evidence>
<keyword evidence="4" id="KW-0812">Transmembrane</keyword>
<dbReference type="Pfam" id="PF01546">
    <property type="entry name" value="Peptidase_M20"/>
    <property type="match status" value="1"/>
</dbReference>
<dbReference type="KEGG" id="spib:G8759_27130"/>
<dbReference type="PANTHER" id="PTHR43270">
    <property type="entry name" value="BETA-ALA-HIS DIPEPTIDASE"/>
    <property type="match status" value="1"/>
</dbReference>
<accession>A0A6G9AV07</accession>
<dbReference type="Gene3D" id="3.40.630.10">
    <property type="entry name" value="Zn peptidases"/>
    <property type="match status" value="1"/>
</dbReference>
<evidence type="ECO:0000313" key="7">
    <source>
        <dbReference type="Proteomes" id="UP000501802"/>
    </source>
</evidence>
<reference evidence="6 7" key="1">
    <citation type="submission" date="2020-03" db="EMBL/GenBank/DDBJ databases">
        <authorList>
            <person name="Kim M.K."/>
        </authorList>
    </citation>
    <scope>NUCLEOTIDE SEQUENCE [LARGE SCALE GENOMIC DNA]</scope>
    <source>
        <strain evidence="6 7">BT328</strain>
    </source>
</reference>
<dbReference type="InterPro" id="IPR002933">
    <property type="entry name" value="Peptidase_M20"/>
</dbReference>
<feature type="domain" description="Peptidase M20 dimerisation" evidence="5">
    <location>
        <begin position="252"/>
        <end position="402"/>
    </location>
</feature>
<evidence type="ECO:0000259" key="5">
    <source>
        <dbReference type="Pfam" id="PF07687"/>
    </source>
</evidence>
<dbReference type="Gene3D" id="3.30.70.360">
    <property type="match status" value="1"/>
</dbReference>
<dbReference type="Proteomes" id="UP000501802">
    <property type="component" value="Chromosome"/>
</dbReference>
<dbReference type="GO" id="GO:0008233">
    <property type="term" value="F:peptidase activity"/>
    <property type="evidence" value="ECO:0007669"/>
    <property type="project" value="UniProtKB-KW"/>
</dbReference>
<keyword evidence="1" id="KW-0645">Protease</keyword>
<keyword evidence="4" id="KW-1133">Transmembrane helix</keyword>
<proteinExistence type="predicted"/>
<keyword evidence="7" id="KW-1185">Reference proteome</keyword>
<dbReference type="RefSeq" id="WP_167215484.1">
    <property type="nucleotide sequence ID" value="NZ_CP050063.1"/>
</dbReference>
<keyword evidence="2" id="KW-0479">Metal-binding</keyword>
<keyword evidence="3 6" id="KW-0378">Hydrolase</keyword>
<evidence type="ECO:0000256" key="4">
    <source>
        <dbReference type="SAM" id="Phobius"/>
    </source>
</evidence>
<dbReference type="Pfam" id="PF07687">
    <property type="entry name" value="M20_dimer"/>
    <property type="match status" value="1"/>
</dbReference>
<dbReference type="AlphaFoldDB" id="A0A6G9AV07"/>
<dbReference type="GO" id="GO:0046872">
    <property type="term" value="F:metal ion binding"/>
    <property type="evidence" value="ECO:0007669"/>
    <property type="project" value="UniProtKB-KW"/>
</dbReference>